<dbReference type="PANTHER" id="PTHR46082">
    <property type="entry name" value="ATP/GTP-BINDING PROTEIN-RELATED"/>
    <property type="match status" value="1"/>
</dbReference>
<dbReference type="GeneID" id="43658711"/>
<dbReference type="Pfam" id="PF24883">
    <property type="entry name" value="NPHP3_N"/>
    <property type="match status" value="1"/>
</dbReference>
<dbReference type="GO" id="GO:0009116">
    <property type="term" value="P:nucleoside metabolic process"/>
    <property type="evidence" value="ECO:0007669"/>
    <property type="project" value="InterPro"/>
</dbReference>
<dbReference type="AlphaFoldDB" id="A0A5N6ZWM6"/>
<organism evidence="4 5">
    <name type="scientific">Aspergillus caelatus</name>
    <dbReference type="NCBI Taxonomy" id="61420"/>
    <lineage>
        <taxon>Eukaryota</taxon>
        <taxon>Fungi</taxon>
        <taxon>Dikarya</taxon>
        <taxon>Ascomycota</taxon>
        <taxon>Pezizomycotina</taxon>
        <taxon>Eurotiomycetes</taxon>
        <taxon>Eurotiomycetidae</taxon>
        <taxon>Eurotiales</taxon>
        <taxon>Aspergillaceae</taxon>
        <taxon>Aspergillus</taxon>
        <taxon>Aspergillus subgen. Circumdati</taxon>
    </lineage>
</organism>
<dbReference type="RefSeq" id="XP_031924744.1">
    <property type="nucleotide sequence ID" value="XM_032074265.1"/>
</dbReference>
<dbReference type="InterPro" id="IPR000845">
    <property type="entry name" value="Nucleoside_phosphorylase_d"/>
</dbReference>
<sequence length="890" mass="100268">MLQQDEGVVQQTRAGKPPPNSSTDEESDLEEFKEISPEAITVVAVKYSLDEEFRCRCMAAGPQKYIYSFGRIGSHSLVIARPSQMGTVSAAQCAATVSQQFPNVRFAMMVGIGAGIPNPPSRDIRLGDITVSIPKDNHPGVIQYDFGKYEVDGFVLKGSLNKPPSILISADGSLEEDEMMDRSPLRKILRSITKKPGFERPDTGDNLFREDFHHVEKGRDCTECLAPGTAKLVLRPTRRRKDPVVHRGLILSGSGVVKNPQDRYRLCRNYNNAICFEMEAAGIMDEVPCLVVRGICDYADTHKQDGWHYFAAATAASYCKAVLCKFDNKSLEGISDMRDSISKRIAIVQESQLNIQSAVEEIGEKKDLARLPIAKGAALDSYENQHSQCLPGTRVELLQQIQQWAASTEGKCIFWLQGMAGTGKSTVARTVANDIGNKSFLRASFSFTRGEQDRQNGKRLFPTLIQQLLTVIPGLIPAVRQAIQDDPQISEKPLQIQFEKLLFRPILGLSLDWIRNVIIVLDALDECENENDIKLILQLLPKLQQAKALKLRFFITSRPEIPIKLGFQAIADQHKYIVLHEIPEVVIKHDILLFLEHRFSKIRQESLLRGRALPPNWPGKDTIQSIATLSVPLFIFAATLCRFVGDKRWTPEKRLAAIFEDPAMLSASEMERVYLPILNQVISGQTKREEKQLVQEFQAIVGAIVLLASPLSVNALEQLLNIPRNDINNRLDTFHSVLEIPRSPEMPVKLLHVSFRDFLLDPDIKAKSPFWVNEKEMHETITFKCLKIMQRLKFNICNLRTLGTELADINPQSIQRYISPGLQYACQYWAYHLTRTTDPVVLMKEAFLFLSKYLLPWLEAMAFLGVLSKALQMIDMLQTILQVRPSPVLI</sequence>
<dbReference type="InterPro" id="IPR053137">
    <property type="entry name" value="NLR-like"/>
</dbReference>
<evidence type="ECO:0000256" key="1">
    <source>
        <dbReference type="ARBA" id="ARBA00022737"/>
    </source>
</evidence>
<proteinExistence type="predicted"/>
<dbReference type="InterPro" id="IPR007111">
    <property type="entry name" value="NACHT_NTPase"/>
</dbReference>
<evidence type="ECO:0000256" key="2">
    <source>
        <dbReference type="SAM" id="MobiDB-lite"/>
    </source>
</evidence>
<dbReference type="Pfam" id="PF01048">
    <property type="entry name" value="PNP_UDP_1"/>
    <property type="match status" value="1"/>
</dbReference>
<dbReference type="InterPro" id="IPR056884">
    <property type="entry name" value="NPHP3-like_N"/>
</dbReference>
<dbReference type="EMBL" id="ML737727">
    <property type="protein sequence ID" value="KAE8361663.1"/>
    <property type="molecule type" value="Genomic_DNA"/>
</dbReference>
<dbReference type="OrthoDB" id="1577640at2759"/>
<name>A0A5N6ZWM6_9EURO</name>
<dbReference type="SUPFAM" id="SSF53167">
    <property type="entry name" value="Purine and uridine phosphorylases"/>
    <property type="match status" value="1"/>
</dbReference>
<accession>A0A5N6ZWM6</accession>
<dbReference type="PROSITE" id="PS50837">
    <property type="entry name" value="NACHT"/>
    <property type="match status" value="1"/>
</dbReference>
<dbReference type="SUPFAM" id="SSF52540">
    <property type="entry name" value="P-loop containing nucleoside triphosphate hydrolases"/>
    <property type="match status" value="1"/>
</dbReference>
<dbReference type="PANTHER" id="PTHR46082:SF11">
    <property type="entry name" value="AAA+ ATPASE DOMAIN-CONTAINING PROTEIN-RELATED"/>
    <property type="match status" value="1"/>
</dbReference>
<dbReference type="Gene3D" id="3.40.50.300">
    <property type="entry name" value="P-loop containing nucleotide triphosphate hydrolases"/>
    <property type="match status" value="1"/>
</dbReference>
<evidence type="ECO:0000313" key="4">
    <source>
        <dbReference type="EMBL" id="KAE8361663.1"/>
    </source>
</evidence>
<keyword evidence="1" id="KW-0677">Repeat</keyword>
<reference evidence="4 5" key="1">
    <citation type="submission" date="2019-04" db="EMBL/GenBank/DDBJ databases">
        <title>Friends and foes A comparative genomics studyof 23 Aspergillus species from section Flavi.</title>
        <authorList>
            <consortium name="DOE Joint Genome Institute"/>
            <person name="Kjaerbolling I."/>
            <person name="Vesth T."/>
            <person name="Frisvad J.C."/>
            <person name="Nybo J.L."/>
            <person name="Theobald S."/>
            <person name="Kildgaard S."/>
            <person name="Isbrandt T."/>
            <person name="Kuo A."/>
            <person name="Sato A."/>
            <person name="Lyhne E.K."/>
            <person name="Kogle M.E."/>
            <person name="Wiebenga A."/>
            <person name="Kun R.S."/>
            <person name="Lubbers R.J."/>
            <person name="Makela M.R."/>
            <person name="Barry K."/>
            <person name="Chovatia M."/>
            <person name="Clum A."/>
            <person name="Daum C."/>
            <person name="Haridas S."/>
            <person name="He G."/>
            <person name="LaButti K."/>
            <person name="Lipzen A."/>
            <person name="Mondo S."/>
            <person name="Riley R."/>
            <person name="Salamov A."/>
            <person name="Simmons B.A."/>
            <person name="Magnuson J.K."/>
            <person name="Henrissat B."/>
            <person name="Mortensen U.H."/>
            <person name="Larsen T.O."/>
            <person name="Devries R.P."/>
            <person name="Grigoriev I.V."/>
            <person name="Machida M."/>
            <person name="Baker S.E."/>
            <person name="Andersen M.R."/>
        </authorList>
    </citation>
    <scope>NUCLEOTIDE SEQUENCE [LARGE SCALE GENOMIC DNA]</scope>
    <source>
        <strain evidence="4 5">CBS 763.97</strain>
    </source>
</reference>
<feature type="compositionally biased region" description="Polar residues" evidence="2">
    <location>
        <begin position="1"/>
        <end position="13"/>
    </location>
</feature>
<feature type="domain" description="NACHT" evidence="3">
    <location>
        <begin position="412"/>
        <end position="559"/>
    </location>
</feature>
<protein>
    <recommendedName>
        <fullName evidence="3">NACHT domain-containing protein</fullName>
    </recommendedName>
</protein>
<evidence type="ECO:0000259" key="3">
    <source>
        <dbReference type="PROSITE" id="PS50837"/>
    </source>
</evidence>
<feature type="region of interest" description="Disordered" evidence="2">
    <location>
        <begin position="1"/>
        <end position="32"/>
    </location>
</feature>
<gene>
    <name evidence="4" type="ORF">BDV27DRAFT_166730</name>
</gene>
<evidence type="ECO:0000313" key="5">
    <source>
        <dbReference type="Proteomes" id="UP000326268"/>
    </source>
</evidence>
<dbReference type="InterPro" id="IPR035994">
    <property type="entry name" value="Nucleoside_phosphorylase_sf"/>
</dbReference>
<dbReference type="Gene3D" id="3.40.50.1580">
    <property type="entry name" value="Nucleoside phosphorylase domain"/>
    <property type="match status" value="1"/>
</dbReference>
<dbReference type="GO" id="GO:0003824">
    <property type="term" value="F:catalytic activity"/>
    <property type="evidence" value="ECO:0007669"/>
    <property type="project" value="InterPro"/>
</dbReference>
<dbReference type="InterPro" id="IPR027417">
    <property type="entry name" value="P-loop_NTPase"/>
</dbReference>
<keyword evidence="5" id="KW-1185">Reference proteome</keyword>
<dbReference type="Proteomes" id="UP000326268">
    <property type="component" value="Unassembled WGS sequence"/>
</dbReference>